<dbReference type="SUPFAM" id="SSF109604">
    <property type="entry name" value="HD-domain/PDEase-like"/>
    <property type="match status" value="1"/>
</dbReference>
<dbReference type="EMBL" id="FNID01000029">
    <property type="protein sequence ID" value="SDN71196.1"/>
    <property type="molecule type" value="Genomic_DNA"/>
</dbReference>
<keyword evidence="10" id="KW-0408">Iron</keyword>
<dbReference type="SMART" id="SM00471">
    <property type="entry name" value="HDc"/>
    <property type="match status" value="1"/>
</dbReference>
<dbReference type="InterPro" id="IPR005248">
    <property type="entry name" value="NadD/NMNAT"/>
</dbReference>
<name>A0A1H0DMC5_9FIRM</name>
<evidence type="ECO:0000256" key="3">
    <source>
        <dbReference type="ARBA" id="ARBA00022642"/>
    </source>
</evidence>
<dbReference type="GO" id="GO:0009435">
    <property type="term" value="P:NAD+ biosynthetic process"/>
    <property type="evidence" value="ECO:0007669"/>
    <property type="project" value="UniProtKB-UniRule"/>
</dbReference>
<dbReference type="NCBIfam" id="NF000840">
    <property type="entry name" value="PRK00071.1-3"/>
    <property type="match status" value="1"/>
</dbReference>
<comment type="catalytic activity">
    <reaction evidence="12 14">
        <text>nicotinate beta-D-ribonucleotide + ATP + H(+) = deamido-NAD(+) + diphosphate</text>
        <dbReference type="Rhea" id="RHEA:22860"/>
        <dbReference type="ChEBI" id="CHEBI:15378"/>
        <dbReference type="ChEBI" id="CHEBI:30616"/>
        <dbReference type="ChEBI" id="CHEBI:33019"/>
        <dbReference type="ChEBI" id="CHEBI:57502"/>
        <dbReference type="ChEBI" id="CHEBI:58437"/>
        <dbReference type="EC" id="2.7.7.18"/>
    </reaction>
</comment>
<dbReference type="CDD" id="cd00077">
    <property type="entry name" value="HDc"/>
    <property type="match status" value="1"/>
</dbReference>
<dbReference type="GO" id="GO:0008803">
    <property type="term" value="F:bis(5'-nucleosyl)-tetraphosphatase (symmetrical) activity"/>
    <property type="evidence" value="ECO:0007669"/>
    <property type="project" value="UniProtKB-EC"/>
</dbReference>
<organism evidence="16 17">
    <name type="scientific">Acetanaerobacterium elongatum</name>
    <dbReference type="NCBI Taxonomy" id="258515"/>
    <lineage>
        <taxon>Bacteria</taxon>
        <taxon>Bacillati</taxon>
        <taxon>Bacillota</taxon>
        <taxon>Clostridia</taxon>
        <taxon>Eubacteriales</taxon>
        <taxon>Oscillospiraceae</taxon>
        <taxon>Acetanaerobacterium</taxon>
    </lineage>
</organism>
<protein>
    <recommendedName>
        <fullName evidence="14">Probable nicotinate-nucleotide adenylyltransferase</fullName>
        <ecNumber evidence="14">2.7.7.18</ecNumber>
    </recommendedName>
    <alternativeName>
        <fullName evidence="14">Deamido-NAD(+) diphosphorylase</fullName>
    </alternativeName>
    <alternativeName>
        <fullName evidence="14">Deamido-NAD(+) pyrophosphorylase</fullName>
    </alternativeName>
    <alternativeName>
        <fullName evidence="14">Nicotinate mononucleotide adenylyltransferase</fullName>
        <shortName evidence="14">NaMN adenylyltransferase</shortName>
    </alternativeName>
</protein>
<dbReference type="Proteomes" id="UP000199182">
    <property type="component" value="Unassembled WGS sequence"/>
</dbReference>
<dbReference type="CDD" id="cd02165">
    <property type="entry name" value="NMNAT"/>
    <property type="match status" value="1"/>
</dbReference>
<reference evidence="16 17" key="1">
    <citation type="submission" date="2016-10" db="EMBL/GenBank/DDBJ databases">
        <authorList>
            <person name="de Groot N.N."/>
        </authorList>
    </citation>
    <scope>NUCLEOTIDE SEQUENCE [LARGE SCALE GENOMIC DNA]</scope>
    <source>
        <strain evidence="16 17">CGMCC 1.5012</strain>
    </source>
</reference>
<evidence type="ECO:0000256" key="12">
    <source>
        <dbReference type="ARBA" id="ARBA00048721"/>
    </source>
</evidence>
<dbReference type="PANTHER" id="PTHR39321:SF3">
    <property type="entry name" value="PHOSPHOPANTETHEINE ADENYLYLTRANSFERASE"/>
    <property type="match status" value="1"/>
</dbReference>
<evidence type="ECO:0000256" key="11">
    <source>
        <dbReference type="ARBA" id="ARBA00023027"/>
    </source>
</evidence>
<dbReference type="InterPro" id="IPR004821">
    <property type="entry name" value="Cyt_trans-like"/>
</dbReference>
<dbReference type="SUPFAM" id="SSF52374">
    <property type="entry name" value="Nucleotidylyl transferase"/>
    <property type="match status" value="1"/>
</dbReference>
<dbReference type="InterPro" id="IPR014729">
    <property type="entry name" value="Rossmann-like_a/b/a_fold"/>
</dbReference>
<evidence type="ECO:0000256" key="13">
    <source>
        <dbReference type="ARBA" id="ARBA00049417"/>
    </source>
</evidence>
<feature type="domain" description="HD" evidence="15">
    <location>
        <begin position="222"/>
        <end position="337"/>
    </location>
</feature>
<dbReference type="Pfam" id="PF01966">
    <property type="entry name" value="HD"/>
    <property type="match status" value="1"/>
</dbReference>
<dbReference type="Pfam" id="PF01467">
    <property type="entry name" value="CTP_transf_like"/>
    <property type="match status" value="1"/>
</dbReference>
<dbReference type="NCBIfam" id="TIGR00488">
    <property type="entry name" value="bis(5'-nucleosyl)-tetraphosphatase (symmetrical) YqeK"/>
    <property type="match status" value="1"/>
</dbReference>
<evidence type="ECO:0000313" key="16">
    <source>
        <dbReference type="EMBL" id="SDN71196.1"/>
    </source>
</evidence>
<dbReference type="NCBIfam" id="TIGR00482">
    <property type="entry name" value="nicotinate (nicotinamide) nucleotide adenylyltransferase"/>
    <property type="match status" value="1"/>
</dbReference>
<sequence length="388" mass="43888">MTMRRIGIFGGTFNPIHEGHLHLIAGFYQQLGLSEVILIPDYTPPHKVANDLADGEDRYNLCRIATHGIPYIRVSDYELRRQTKSYTVYTLEHFADLYPDDELCLLMGSDMFFTMETWHQAQRIFELATLCAGARNAGEYEKLLSHAQELRKKGARAEVISLDALSVSSTEIRESIKAGNHAPQGLPDAVQKYIETVCLYTEERPEVLRYKSLLADMLSPKRYYHSLCVAREATALAVIFGADAQKAYTAGLLHDIAKDMSTEQQLQMLAKFDIILSDAEERSKQLWHPIVGAVYVQHELSINDSEIINAIRYHTTARKGITLLEMIIYLADCISFDRDYPDAAILREKITHSLQDAMLSALSLTIQSLAKRDSLIHIDTIEAYNDLC</sequence>
<dbReference type="PANTHER" id="PTHR39321">
    <property type="entry name" value="NICOTINATE-NUCLEOTIDE ADENYLYLTRANSFERASE-RELATED"/>
    <property type="match status" value="1"/>
</dbReference>
<evidence type="ECO:0000256" key="5">
    <source>
        <dbReference type="ARBA" id="ARBA00022695"/>
    </source>
</evidence>
<dbReference type="NCBIfam" id="TIGR00125">
    <property type="entry name" value="cyt_tran_rel"/>
    <property type="match status" value="1"/>
</dbReference>
<evidence type="ECO:0000256" key="9">
    <source>
        <dbReference type="ARBA" id="ARBA00022840"/>
    </source>
</evidence>
<dbReference type="STRING" id="258515.SAMN05192585_12925"/>
<keyword evidence="8" id="KW-0378">Hydrolase</keyword>
<keyword evidence="7 14" id="KW-0547">Nucleotide-binding</keyword>
<evidence type="ECO:0000313" key="17">
    <source>
        <dbReference type="Proteomes" id="UP000199182"/>
    </source>
</evidence>
<dbReference type="GO" id="GO:0046872">
    <property type="term" value="F:metal ion binding"/>
    <property type="evidence" value="ECO:0007669"/>
    <property type="project" value="UniProtKB-KW"/>
</dbReference>
<dbReference type="GO" id="GO:0004515">
    <property type="term" value="F:nicotinate-nucleotide adenylyltransferase activity"/>
    <property type="evidence" value="ECO:0007669"/>
    <property type="project" value="UniProtKB-UniRule"/>
</dbReference>
<dbReference type="Gene3D" id="3.40.50.620">
    <property type="entry name" value="HUPs"/>
    <property type="match status" value="1"/>
</dbReference>
<proteinExistence type="inferred from homology"/>
<dbReference type="OrthoDB" id="5295945at2"/>
<evidence type="ECO:0000256" key="4">
    <source>
        <dbReference type="ARBA" id="ARBA00022679"/>
    </source>
</evidence>
<gene>
    <name evidence="14" type="primary">nadD</name>
    <name evidence="16" type="ORF">SAMN05192585_12925</name>
</gene>
<dbReference type="Gene3D" id="1.10.3210.10">
    <property type="entry name" value="Hypothetical protein af1432"/>
    <property type="match status" value="1"/>
</dbReference>
<keyword evidence="6" id="KW-0479">Metal-binding</keyword>
<keyword evidence="17" id="KW-1185">Reference proteome</keyword>
<evidence type="ECO:0000256" key="8">
    <source>
        <dbReference type="ARBA" id="ARBA00022801"/>
    </source>
</evidence>
<keyword evidence="4 14" id="KW-0808">Transferase</keyword>
<dbReference type="InterPro" id="IPR003607">
    <property type="entry name" value="HD/PDEase_dom"/>
</dbReference>
<evidence type="ECO:0000256" key="6">
    <source>
        <dbReference type="ARBA" id="ARBA00022723"/>
    </source>
</evidence>
<dbReference type="PROSITE" id="PS51831">
    <property type="entry name" value="HD"/>
    <property type="match status" value="1"/>
</dbReference>
<keyword evidence="9 14" id="KW-0067">ATP-binding</keyword>
<keyword evidence="5 14" id="KW-0548">Nucleotidyltransferase</keyword>
<dbReference type="AlphaFoldDB" id="A0A1H0DMC5"/>
<dbReference type="GO" id="GO:0005524">
    <property type="term" value="F:ATP binding"/>
    <property type="evidence" value="ECO:0007669"/>
    <property type="project" value="UniProtKB-KW"/>
</dbReference>
<accession>A0A1H0DMC5</accession>
<evidence type="ECO:0000256" key="10">
    <source>
        <dbReference type="ARBA" id="ARBA00023004"/>
    </source>
</evidence>
<evidence type="ECO:0000256" key="14">
    <source>
        <dbReference type="HAMAP-Rule" id="MF_00244"/>
    </source>
</evidence>
<dbReference type="HAMAP" id="MF_00244">
    <property type="entry name" value="NaMN_adenylyltr"/>
    <property type="match status" value="1"/>
</dbReference>
<comment type="pathway">
    <text evidence="2 14">Cofactor biosynthesis; NAD(+) biosynthesis; deamido-NAD(+) from nicotinate D-ribonucleotide: step 1/1.</text>
</comment>
<evidence type="ECO:0000256" key="7">
    <source>
        <dbReference type="ARBA" id="ARBA00022741"/>
    </source>
</evidence>
<comment type="function">
    <text evidence="1 14">Catalyzes the reversible adenylation of nicotinate mononucleotide (NaMN) to nicotinic acid adenine dinucleotide (NaAD).</text>
</comment>
<dbReference type="NCBIfam" id="TIGR00277">
    <property type="entry name" value="HDIG"/>
    <property type="match status" value="1"/>
</dbReference>
<dbReference type="UniPathway" id="UPA00253">
    <property type="reaction ID" value="UER00332"/>
</dbReference>
<evidence type="ECO:0000256" key="1">
    <source>
        <dbReference type="ARBA" id="ARBA00002324"/>
    </source>
</evidence>
<keyword evidence="11 14" id="KW-0520">NAD</keyword>
<dbReference type="InterPro" id="IPR006675">
    <property type="entry name" value="HDIG_dom"/>
</dbReference>
<dbReference type="InterPro" id="IPR006674">
    <property type="entry name" value="HD_domain"/>
</dbReference>
<comment type="catalytic activity">
    <reaction evidence="13">
        <text>P(1),P(4)-bis(5'-adenosyl) tetraphosphate + H2O = 2 ADP + 2 H(+)</text>
        <dbReference type="Rhea" id="RHEA:24252"/>
        <dbReference type="ChEBI" id="CHEBI:15377"/>
        <dbReference type="ChEBI" id="CHEBI:15378"/>
        <dbReference type="ChEBI" id="CHEBI:58141"/>
        <dbReference type="ChEBI" id="CHEBI:456216"/>
        <dbReference type="EC" id="3.6.1.41"/>
    </reaction>
</comment>
<dbReference type="InterPro" id="IPR005249">
    <property type="entry name" value="YqeK"/>
</dbReference>
<evidence type="ECO:0000259" key="15">
    <source>
        <dbReference type="PROSITE" id="PS51831"/>
    </source>
</evidence>
<keyword evidence="3 14" id="KW-0662">Pyridine nucleotide biosynthesis</keyword>
<dbReference type="EC" id="2.7.7.18" evidence="14"/>
<evidence type="ECO:0000256" key="2">
    <source>
        <dbReference type="ARBA" id="ARBA00005019"/>
    </source>
</evidence>
<comment type="similarity">
    <text evidence="14">Belongs to the NadD family.</text>
</comment>